<dbReference type="InterPro" id="IPR032675">
    <property type="entry name" value="LRR_dom_sf"/>
</dbReference>
<dbReference type="SUPFAM" id="SSF55008">
    <property type="entry name" value="HMA, heavy metal-associated domain"/>
    <property type="match status" value="1"/>
</dbReference>
<dbReference type="GO" id="GO:0005507">
    <property type="term" value="F:copper ion binding"/>
    <property type="evidence" value="ECO:0007669"/>
    <property type="project" value="TreeGrafter"/>
</dbReference>
<keyword evidence="13" id="KW-1185">Reference proteome</keyword>
<dbReference type="NCBIfam" id="TIGR01525">
    <property type="entry name" value="ATPase-IB_hvy"/>
    <property type="match status" value="1"/>
</dbReference>
<comment type="similarity">
    <text evidence="2 10">Belongs to the cation transport ATPase (P-type) (TC 3.A.3) family. Type IB subfamily.</text>
</comment>
<dbReference type="GO" id="GO:0012505">
    <property type="term" value="C:endomembrane system"/>
    <property type="evidence" value="ECO:0007669"/>
    <property type="project" value="UniProtKB-SubCell"/>
</dbReference>
<keyword evidence="4 10" id="KW-0479">Metal-binding</keyword>
<dbReference type="Gene3D" id="3.80.10.10">
    <property type="entry name" value="Ribonuclease Inhibitor"/>
    <property type="match status" value="1"/>
</dbReference>
<organism evidence="12 13">
    <name type="scientific">Ceratobasidium theobromae</name>
    <dbReference type="NCBI Taxonomy" id="1582974"/>
    <lineage>
        <taxon>Eukaryota</taxon>
        <taxon>Fungi</taxon>
        <taxon>Dikarya</taxon>
        <taxon>Basidiomycota</taxon>
        <taxon>Agaricomycotina</taxon>
        <taxon>Agaricomycetes</taxon>
        <taxon>Cantharellales</taxon>
        <taxon>Ceratobasidiaceae</taxon>
        <taxon>Ceratobasidium</taxon>
    </lineage>
</organism>
<dbReference type="InterPro" id="IPR001757">
    <property type="entry name" value="P_typ_ATPase"/>
</dbReference>
<evidence type="ECO:0000256" key="9">
    <source>
        <dbReference type="ARBA" id="ARBA00023136"/>
    </source>
</evidence>
<dbReference type="Gene3D" id="3.40.50.1000">
    <property type="entry name" value="HAD superfamily/HAD-like"/>
    <property type="match status" value="1"/>
</dbReference>
<dbReference type="InterPro" id="IPR036163">
    <property type="entry name" value="HMA_dom_sf"/>
</dbReference>
<dbReference type="InterPro" id="IPR023299">
    <property type="entry name" value="ATPase_P-typ_cyto_dom_N"/>
</dbReference>
<dbReference type="GO" id="GO:0016020">
    <property type="term" value="C:membrane"/>
    <property type="evidence" value="ECO:0007669"/>
    <property type="project" value="UniProtKB-SubCell"/>
</dbReference>
<evidence type="ECO:0000313" key="12">
    <source>
        <dbReference type="EMBL" id="KAB5593506.1"/>
    </source>
</evidence>
<dbReference type="SFLD" id="SFLDS00003">
    <property type="entry name" value="Haloacid_Dehalogenase"/>
    <property type="match status" value="1"/>
</dbReference>
<evidence type="ECO:0000256" key="8">
    <source>
        <dbReference type="ARBA" id="ARBA00022989"/>
    </source>
</evidence>
<feature type="transmembrane region" description="Helical" evidence="10">
    <location>
        <begin position="1078"/>
        <end position="1105"/>
    </location>
</feature>
<dbReference type="GO" id="GO:0043682">
    <property type="term" value="F:P-type divalent copper transporter activity"/>
    <property type="evidence" value="ECO:0007669"/>
    <property type="project" value="TreeGrafter"/>
</dbReference>
<evidence type="ECO:0000256" key="2">
    <source>
        <dbReference type="ARBA" id="ARBA00006024"/>
    </source>
</evidence>
<evidence type="ECO:0000256" key="3">
    <source>
        <dbReference type="ARBA" id="ARBA00022692"/>
    </source>
</evidence>
<dbReference type="InterPro" id="IPR008250">
    <property type="entry name" value="ATPase_P-typ_transduc_dom_A_sf"/>
</dbReference>
<evidence type="ECO:0000313" key="13">
    <source>
        <dbReference type="Proteomes" id="UP000383932"/>
    </source>
</evidence>
<dbReference type="PROSITE" id="PS00154">
    <property type="entry name" value="ATPASE_E1_E2"/>
    <property type="match status" value="1"/>
</dbReference>
<dbReference type="InterPro" id="IPR018303">
    <property type="entry name" value="ATPase_P-typ_P_site"/>
</dbReference>
<dbReference type="PANTHER" id="PTHR43520:SF8">
    <property type="entry name" value="P-TYPE CU(+) TRANSPORTER"/>
    <property type="match status" value="1"/>
</dbReference>
<feature type="transmembrane region" description="Helical" evidence="10">
    <location>
        <begin position="1490"/>
        <end position="1509"/>
    </location>
</feature>
<evidence type="ECO:0000259" key="11">
    <source>
        <dbReference type="PROSITE" id="PS50846"/>
    </source>
</evidence>
<keyword evidence="6 10" id="KW-0067">ATP-binding</keyword>
<dbReference type="OrthoDB" id="432719at2759"/>
<dbReference type="InterPro" id="IPR023298">
    <property type="entry name" value="ATPase_P-typ_TM_dom_sf"/>
</dbReference>
<protein>
    <submittedName>
        <fullName evidence="12">Cu2+-exporting ATPase</fullName>
    </submittedName>
</protein>
<dbReference type="InterPro" id="IPR059000">
    <property type="entry name" value="ATPase_P-type_domA"/>
</dbReference>
<evidence type="ECO:0000256" key="7">
    <source>
        <dbReference type="ARBA" id="ARBA00022967"/>
    </source>
</evidence>
<feature type="transmembrane region" description="Helical" evidence="10">
    <location>
        <begin position="1456"/>
        <end position="1478"/>
    </location>
</feature>
<dbReference type="SUPFAM" id="SSF81665">
    <property type="entry name" value="Calcium ATPase, transmembrane domain M"/>
    <property type="match status" value="1"/>
</dbReference>
<dbReference type="SUPFAM" id="SSF56784">
    <property type="entry name" value="HAD-like"/>
    <property type="match status" value="1"/>
</dbReference>
<sequence>MHMQPCCFEYPVTSEVDLPPYAKTLSQVSTRWHQIAVQSSRLWSHIDLAPLGIFQRKLTTRGKISASRSGQSPLDVHVVNTSVNRGSRARRAGIDEEFSTLCKSIAPRVRSLEFTFASTFGDLGYLVRILQDFFLSSVPGVLTRLVLAAKSDVYGLRAPNFVLVPESDSYNVDSRGIKVWRLGMAKLELENILLAVKSLWLDTVFFSWDSWAYHGLVDLHLMSDAGEMTITAKQLANIFTACPELENFHFGLRLKHGFSTAPVQLNNLQRLCLVHPSKGDVLRLIIPGAKPLKIAIFDHTTEAPLSKENAIPRFFARSNITHLYLRELLDLGIHRLLRLLPNLRVLKLEDVQLFPECDENPPTHLQQDVDTLHLASVYIYLENFYDITCRFREVIIDDPKVLEIGCEYVRGQEALDNAEDPTPSGGVRKELRPRLLTRSFFLFHTRHREVHLDLDIGRVDLYITWWILASLVTKTNMAGNAGKGCCSRPAINRPPTLPLDSDSTPLLDEDIDKCCSGENDPIGGEGATNRLVASQTSTCCSDSPSPCSLGYPPSPWPAPQPISSSSWIPLFPKVASTQPLLPSDAITKSLPTRCYEAMCYAARRVFRSHGHIHGDKHCRGHHGYGLVCDHDHEHKNDDHHGHDCDHHHDDGLDLDTGNSDLVNIPGRRRVVLSVLGMDCPSCSPRVVRALNSIPSVADCHVDVFAGRATVTYHPNYVQTADMTQRVTASTGFQCLVVEDSLVGESEGAPRRRMVVNLDQPVDEKRLGVDRVTIIREEPGLAEIEYDSSLNPRDVLTAFEPWGATYVPPSQESGIDSAQREVLRLLHLTTISAALCFPVLVFAWAPLPPHPTIYGGLSLGLTTFIQFYIARPIYVSGLRALMIERTIDMDLLVALSTGTAYLFSTVAYVCRILGRPIEHQNESYFETSALLVTLVMLGRLIAAYARRRSTNAVSYLGAMQAGEALLVETTGDTRLIPAGLVHVGDILRVMPGDQVPTDGRVVGGEAYVDESSITGESAPVLKRAGAVLVAGTVLTTNAQSGLDMRVTLAPDANTLSRMAELMRAAQGARLRVQDTADRVASWLAPVVLVLGVITFAGWMGIGIAAANKVNDGAARAAEMREAVVDAIGHAVAVLVVSCPCAIALCVPMVAVIAVAVGTRRGVLFKTVEALECAYDVQVVVFDKTGTLTLGKLSVDSSTFYPQGGTPWLSTERGIQSVVRALTGSSVHPVSAAVHEHVTAALASVAIPRSADAFDVRVVPGKGVEATVDGIVIRGGSAAWAAGSGIVKDLGDHTVFVVSVAADPDHSTFTCIAYYTLSDALRPDAMEAVQALTNQGLEVHVLSGDAHRVATRTASALGIPISQARGGCSPEEKSQWIQFLQSGEADADCESGQFQRRKVMFVGDGTNDALALVQADVGVSLGGGTDVASSAAQVVLLSSLHAGLSDVFALARAARRRVWINFCWAGVYNAAAILLASGVLGRVRIPPQLAGLGELVSVLPVVLVAWSLGVVGW</sequence>
<name>A0A5N5QQS2_9AGAM</name>
<dbReference type="GO" id="GO:0005524">
    <property type="term" value="F:ATP binding"/>
    <property type="evidence" value="ECO:0007669"/>
    <property type="project" value="UniProtKB-UniRule"/>
</dbReference>
<evidence type="ECO:0000256" key="6">
    <source>
        <dbReference type="ARBA" id="ARBA00022840"/>
    </source>
</evidence>
<dbReference type="Proteomes" id="UP000383932">
    <property type="component" value="Unassembled WGS sequence"/>
</dbReference>
<keyword evidence="7" id="KW-1278">Translocase</keyword>
<keyword evidence="5 10" id="KW-0547">Nucleotide-binding</keyword>
<evidence type="ECO:0000256" key="1">
    <source>
        <dbReference type="ARBA" id="ARBA00004127"/>
    </source>
</evidence>
<comment type="subcellular location">
    <subcellularLocation>
        <location evidence="1">Endomembrane system</location>
        <topology evidence="1">Multi-pass membrane protein</topology>
    </subcellularLocation>
    <subcellularLocation>
        <location evidence="10">Membrane</location>
    </subcellularLocation>
</comment>
<keyword evidence="9 10" id="KW-0472">Membrane</keyword>
<dbReference type="EMBL" id="SSOP01000036">
    <property type="protein sequence ID" value="KAB5593506.1"/>
    <property type="molecule type" value="Genomic_DNA"/>
</dbReference>
<dbReference type="Pfam" id="PF00122">
    <property type="entry name" value="E1-E2_ATPase"/>
    <property type="match status" value="1"/>
</dbReference>
<dbReference type="Pfam" id="PF00702">
    <property type="entry name" value="Hydrolase"/>
    <property type="match status" value="1"/>
</dbReference>
<feature type="transmembrane region" description="Helical" evidence="10">
    <location>
        <begin position="928"/>
        <end position="944"/>
    </location>
</feature>
<dbReference type="GO" id="GO:0055070">
    <property type="term" value="P:copper ion homeostasis"/>
    <property type="evidence" value="ECO:0007669"/>
    <property type="project" value="TreeGrafter"/>
</dbReference>
<dbReference type="NCBIfam" id="TIGR01494">
    <property type="entry name" value="ATPase_P-type"/>
    <property type="match status" value="2"/>
</dbReference>
<dbReference type="Gene3D" id="3.40.1110.10">
    <property type="entry name" value="Calcium-transporting ATPase, cytoplasmic domain N"/>
    <property type="match status" value="1"/>
</dbReference>
<gene>
    <name evidence="12" type="ORF">CTheo_3054</name>
</gene>
<dbReference type="GO" id="GO:0016887">
    <property type="term" value="F:ATP hydrolysis activity"/>
    <property type="evidence" value="ECO:0007669"/>
    <property type="project" value="InterPro"/>
</dbReference>
<dbReference type="Gene3D" id="2.70.150.10">
    <property type="entry name" value="Calcium-transporting ATPase, cytoplasmic transduction domain A"/>
    <property type="match status" value="1"/>
</dbReference>
<feature type="transmembrane region" description="Helical" evidence="10">
    <location>
        <begin position="1125"/>
        <end position="1155"/>
    </location>
</feature>
<dbReference type="Gene3D" id="3.30.70.100">
    <property type="match status" value="1"/>
</dbReference>
<dbReference type="InterPro" id="IPR036412">
    <property type="entry name" value="HAD-like_sf"/>
</dbReference>
<keyword evidence="3 10" id="KW-0812">Transmembrane</keyword>
<dbReference type="CDD" id="cd00371">
    <property type="entry name" value="HMA"/>
    <property type="match status" value="1"/>
</dbReference>
<dbReference type="InterPro" id="IPR023214">
    <property type="entry name" value="HAD_sf"/>
</dbReference>
<dbReference type="InterPro" id="IPR044492">
    <property type="entry name" value="P_typ_ATPase_HD_dom"/>
</dbReference>
<feature type="transmembrane region" description="Helical" evidence="10">
    <location>
        <begin position="890"/>
        <end position="908"/>
    </location>
</feature>
<proteinExistence type="inferred from homology"/>
<evidence type="ECO:0000256" key="5">
    <source>
        <dbReference type="ARBA" id="ARBA00022741"/>
    </source>
</evidence>
<evidence type="ECO:0000256" key="4">
    <source>
        <dbReference type="ARBA" id="ARBA00022723"/>
    </source>
</evidence>
<keyword evidence="8 10" id="KW-1133">Transmembrane helix</keyword>
<evidence type="ECO:0000256" key="10">
    <source>
        <dbReference type="RuleBase" id="RU362081"/>
    </source>
</evidence>
<dbReference type="PRINTS" id="PR00119">
    <property type="entry name" value="CATATPASE"/>
</dbReference>
<dbReference type="PROSITE" id="PS01229">
    <property type="entry name" value="COF_2"/>
    <property type="match status" value="1"/>
</dbReference>
<accession>A0A5N5QQS2</accession>
<dbReference type="SFLD" id="SFLDF00027">
    <property type="entry name" value="p-type_atpase"/>
    <property type="match status" value="1"/>
</dbReference>
<dbReference type="SFLD" id="SFLDG00002">
    <property type="entry name" value="C1.7:_P-type_atpase_like"/>
    <property type="match status" value="1"/>
</dbReference>
<dbReference type="PROSITE" id="PS50846">
    <property type="entry name" value="HMA_2"/>
    <property type="match status" value="1"/>
</dbReference>
<dbReference type="SUPFAM" id="SSF81653">
    <property type="entry name" value="Calcium ATPase, transduction domain A"/>
    <property type="match status" value="1"/>
</dbReference>
<dbReference type="PANTHER" id="PTHR43520">
    <property type="entry name" value="ATP7, ISOFORM B"/>
    <property type="match status" value="1"/>
</dbReference>
<dbReference type="InterPro" id="IPR027256">
    <property type="entry name" value="P-typ_ATPase_IB"/>
</dbReference>
<dbReference type="InterPro" id="IPR006121">
    <property type="entry name" value="HMA_dom"/>
</dbReference>
<reference evidence="12 13" key="1">
    <citation type="journal article" date="2019" name="Fungal Biol. Biotechnol.">
        <title>Draft genome sequence of fastidious pathogen Ceratobasidium theobromae, which causes vascular-streak dieback in Theobroma cacao.</title>
        <authorList>
            <person name="Ali S.S."/>
            <person name="Asman A."/>
            <person name="Shao J."/>
            <person name="Firmansyah A.P."/>
            <person name="Susilo A.W."/>
            <person name="Rosmana A."/>
            <person name="McMahon P."/>
            <person name="Junaid M."/>
            <person name="Guest D."/>
            <person name="Kheng T.Y."/>
            <person name="Meinhardt L.W."/>
            <person name="Bailey B.A."/>
        </authorList>
    </citation>
    <scope>NUCLEOTIDE SEQUENCE [LARGE SCALE GENOMIC DNA]</scope>
    <source>
        <strain evidence="12 13">CT2</strain>
    </source>
</reference>
<feature type="domain" description="HMA" evidence="11">
    <location>
        <begin position="668"/>
        <end position="735"/>
    </location>
</feature>
<comment type="caution">
    <text evidence="12">The sequence shown here is derived from an EMBL/GenBank/DDBJ whole genome shotgun (WGS) entry which is preliminary data.</text>
</comment>
<dbReference type="Pfam" id="PF00403">
    <property type="entry name" value="HMA"/>
    <property type="match status" value="1"/>
</dbReference>
<feature type="transmembrane region" description="Helical" evidence="10">
    <location>
        <begin position="852"/>
        <end position="869"/>
    </location>
</feature>